<feature type="compositionally biased region" description="Basic and acidic residues" evidence="1">
    <location>
        <begin position="177"/>
        <end position="195"/>
    </location>
</feature>
<reference evidence="2 3" key="1">
    <citation type="submission" date="2024-10" db="EMBL/GenBank/DDBJ databases">
        <title>Updated reference genomes for cyclostephanoid diatoms.</title>
        <authorList>
            <person name="Roberts W.R."/>
            <person name="Alverson A.J."/>
        </authorList>
    </citation>
    <scope>NUCLEOTIDE SEQUENCE [LARGE SCALE GENOMIC DNA]</scope>
    <source>
        <strain evidence="2 3">AJA276-08</strain>
    </source>
</reference>
<feature type="compositionally biased region" description="Polar residues" evidence="1">
    <location>
        <begin position="368"/>
        <end position="392"/>
    </location>
</feature>
<evidence type="ECO:0000256" key="1">
    <source>
        <dbReference type="SAM" id="MobiDB-lite"/>
    </source>
</evidence>
<keyword evidence="3" id="KW-1185">Reference proteome</keyword>
<accession>A0ABD3N3J6</accession>
<gene>
    <name evidence="2" type="ORF">ACHAW5_003132</name>
</gene>
<feature type="compositionally biased region" description="Basic and acidic residues" evidence="1">
    <location>
        <begin position="146"/>
        <end position="157"/>
    </location>
</feature>
<evidence type="ECO:0000313" key="3">
    <source>
        <dbReference type="Proteomes" id="UP001530315"/>
    </source>
</evidence>
<comment type="caution">
    <text evidence="2">The sequence shown here is derived from an EMBL/GenBank/DDBJ whole genome shotgun (WGS) entry which is preliminary data.</text>
</comment>
<feature type="region of interest" description="Disordered" evidence="1">
    <location>
        <begin position="1"/>
        <end position="307"/>
    </location>
</feature>
<name>A0ABD3N3J6_9STRA</name>
<feature type="compositionally biased region" description="Polar residues" evidence="1">
    <location>
        <begin position="321"/>
        <end position="360"/>
    </location>
</feature>
<dbReference type="EMBL" id="JALLAZ020001622">
    <property type="protein sequence ID" value="KAL3770688.1"/>
    <property type="molecule type" value="Genomic_DNA"/>
</dbReference>
<feature type="compositionally biased region" description="Polar residues" evidence="1">
    <location>
        <begin position="216"/>
        <end position="232"/>
    </location>
</feature>
<feature type="region of interest" description="Disordered" evidence="1">
    <location>
        <begin position="321"/>
        <end position="405"/>
    </location>
</feature>
<organism evidence="2 3">
    <name type="scientific">Stephanodiscus triporus</name>
    <dbReference type="NCBI Taxonomy" id="2934178"/>
    <lineage>
        <taxon>Eukaryota</taxon>
        <taxon>Sar</taxon>
        <taxon>Stramenopiles</taxon>
        <taxon>Ochrophyta</taxon>
        <taxon>Bacillariophyta</taxon>
        <taxon>Coscinodiscophyceae</taxon>
        <taxon>Thalassiosirophycidae</taxon>
        <taxon>Stephanodiscales</taxon>
        <taxon>Stephanodiscaceae</taxon>
        <taxon>Stephanodiscus</taxon>
    </lineage>
</organism>
<sequence length="455" mass="49126">MPPSGPTRGPPDRDWNRDHVGGGGGIDRGPLGMIDRMPPSGPSLGPPNRDWDRDHAGGGGGIDRVPPGMIDRMPPSGPSMGPPNRDWDRDHSGGGGGIDRGPPGMIDRKPPSGPSMGPPNRDWDREHAGGVGMMDRMLPSGPMRGPPDREWERDQIRDSGGLQSDQMMSSEVGGLGDMERRNHSPLEDHFGRPHEQGGPTCHPTTEEDQFGRQRPPQRSSRGGFNRNQTSGSDLRESGGGGGPGDHNSMLLSGRLVPGSSDSVGYLDREDSPRFLQQQHDPRGSPRQDTGYVGNIAQRFEGPSERNMNRSPLITARLNTIPTPQSATSNNAVSSNQSVFEQSHSGQCHNHTTESATSSNENQRKRRASTPTAINNQASTSDCGANNLDSQPTPKLICPSSPPPAAPSAYALAVSRMVEMNADMEFAYARLMMLDHEHRKVKARLETLEKLQVQEG</sequence>
<feature type="compositionally biased region" description="Basic and acidic residues" evidence="1">
    <location>
        <begin position="10"/>
        <end position="20"/>
    </location>
</feature>
<dbReference type="Proteomes" id="UP001530315">
    <property type="component" value="Unassembled WGS sequence"/>
</dbReference>
<proteinExistence type="predicted"/>
<evidence type="ECO:0000313" key="2">
    <source>
        <dbReference type="EMBL" id="KAL3770688.1"/>
    </source>
</evidence>
<dbReference type="AlphaFoldDB" id="A0ABD3N3J6"/>
<protein>
    <submittedName>
        <fullName evidence="2">Uncharacterized protein</fullName>
    </submittedName>
</protein>